<name>E9DE13_COCPS</name>
<protein>
    <submittedName>
        <fullName evidence="1">Predicted protein</fullName>
    </submittedName>
</protein>
<dbReference type="AlphaFoldDB" id="E9DE13"/>
<dbReference type="Proteomes" id="UP000002497">
    <property type="component" value="Unassembled WGS sequence"/>
</dbReference>
<evidence type="ECO:0000313" key="1">
    <source>
        <dbReference type="EMBL" id="EFW15367.1"/>
    </source>
</evidence>
<organism evidence="2">
    <name type="scientific">Coccidioides posadasii (strain RMSCC 757 / Silveira)</name>
    <name type="common">Valley fever fungus</name>
    <dbReference type="NCBI Taxonomy" id="443226"/>
    <lineage>
        <taxon>Eukaryota</taxon>
        <taxon>Fungi</taxon>
        <taxon>Dikarya</taxon>
        <taxon>Ascomycota</taxon>
        <taxon>Pezizomycotina</taxon>
        <taxon>Eurotiomycetes</taxon>
        <taxon>Eurotiomycetidae</taxon>
        <taxon>Onygenales</taxon>
        <taxon>Onygenaceae</taxon>
        <taxon>Coccidioides</taxon>
    </lineage>
</organism>
<dbReference type="HOGENOM" id="CLU_1570479_0_0_1"/>
<keyword evidence="2" id="KW-1185">Reference proteome</keyword>
<dbReference type="VEuPathDB" id="FungiDB:CPSG_07804"/>
<sequence>MGELAMIAGEVWKVVSRASSAGLRTFPLAALRIYVVVGQVLCGPNEDPRSTPYSVRKHEYHGLHSQSHSGFWGDSETVDPPVPIHGFWDQRISMETVESCKSQQLGRVVDRSQLRNWWLSDKQFPEGCPEISFFRNDSRRSTAILTVDISLSMFHILVEDDTKGARPTAL</sequence>
<evidence type="ECO:0000313" key="2">
    <source>
        <dbReference type="Proteomes" id="UP000002497"/>
    </source>
</evidence>
<reference evidence="2" key="2">
    <citation type="submission" date="2010-03" db="EMBL/GenBank/DDBJ databases">
        <title>The genome sequence of Coccidioides posadasii strain Silveira.</title>
        <authorList>
            <consortium name="The Broad Institute Genome Sequencing Center for Infectious Disease"/>
            <person name="Neafsey D."/>
            <person name="Orbach M."/>
            <person name="Henn M.R."/>
            <person name="Cole G.T."/>
            <person name="Galgiani J."/>
            <person name="Gardner M.J."/>
            <person name="Kirkland T.N."/>
            <person name="Taylor J.W."/>
            <person name="Young S.K."/>
            <person name="Zeng Q."/>
            <person name="Koehrsen M."/>
            <person name="Alvarado L."/>
            <person name="Berlin A."/>
            <person name="Borenstein D."/>
            <person name="Chapman S.B."/>
            <person name="Chen Z."/>
            <person name="Engels R."/>
            <person name="Freedman E."/>
            <person name="Gellesch M."/>
            <person name="Goldberg J."/>
            <person name="Griggs A."/>
            <person name="Gujja S."/>
            <person name="Heilman E."/>
            <person name="Heiman D."/>
            <person name="Howarth C."/>
            <person name="Jen D."/>
            <person name="Larson L."/>
            <person name="Mehta T."/>
            <person name="Neiman D."/>
            <person name="Park D."/>
            <person name="Pearson M."/>
            <person name="Richards J."/>
            <person name="Roberts A."/>
            <person name="Saif S."/>
            <person name="Shea T."/>
            <person name="Shenoy N."/>
            <person name="Sisk P."/>
            <person name="Stolte C."/>
            <person name="Sykes S."/>
            <person name="Walk T."/>
            <person name="White J."/>
            <person name="Yandava C."/>
            <person name="Haas B."/>
            <person name="Nusbaum C."/>
            <person name="Birren B."/>
        </authorList>
    </citation>
    <scope>NUCLEOTIDE SEQUENCE [LARGE SCALE GENOMIC DNA]</scope>
    <source>
        <strain evidence="2">RMSCC 757 / Silveira</strain>
    </source>
</reference>
<gene>
    <name evidence="1" type="ORF">CPSG_07804</name>
</gene>
<proteinExistence type="predicted"/>
<reference evidence="2" key="1">
    <citation type="journal article" date="2010" name="Genome Res.">
        <title>Population genomic sequencing of Coccidioides fungi reveals recent hybridization and transposon control.</title>
        <authorList>
            <person name="Neafsey D.E."/>
            <person name="Barker B.M."/>
            <person name="Sharpton T.J."/>
            <person name="Stajich J.E."/>
            <person name="Park D.J."/>
            <person name="Whiston E."/>
            <person name="Hung C.-Y."/>
            <person name="McMahan C."/>
            <person name="White J."/>
            <person name="Sykes S."/>
            <person name="Heiman D."/>
            <person name="Young S."/>
            <person name="Zeng Q."/>
            <person name="Abouelleil A."/>
            <person name="Aftuck L."/>
            <person name="Bessette D."/>
            <person name="Brown A."/>
            <person name="FitzGerald M."/>
            <person name="Lui A."/>
            <person name="Macdonald J.P."/>
            <person name="Priest M."/>
            <person name="Orbach M.J."/>
            <person name="Galgiani J.N."/>
            <person name="Kirkland T.N."/>
            <person name="Cole G.T."/>
            <person name="Birren B.W."/>
            <person name="Henn M.R."/>
            <person name="Taylor J.W."/>
            <person name="Rounsley S.D."/>
        </authorList>
    </citation>
    <scope>NUCLEOTIDE SEQUENCE [LARGE SCALE GENOMIC DNA]</scope>
    <source>
        <strain evidence="2">RMSCC 757 / Silveira</strain>
    </source>
</reference>
<dbReference type="EMBL" id="GL636501">
    <property type="protein sequence ID" value="EFW15367.1"/>
    <property type="molecule type" value="Genomic_DNA"/>
</dbReference>
<accession>E9DE13</accession>